<comment type="caution">
    <text evidence="1">The sequence shown here is derived from an EMBL/GenBank/DDBJ whole genome shotgun (WGS) entry which is preliminary data.</text>
</comment>
<evidence type="ECO:0000313" key="1">
    <source>
        <dbReference type="EMBL" id="ODN71712.1"/>
    </source>
</evidence>
<gene>
    <name evidence="1" type="ORF">A6302_00956</name>
</gene>
<dbReference type="Proteomes" id="UP000094622">
    <property type="component" value="Unassembled WGS sequence"/>
</dbReference>
<dbReference type="OrthoDB" id="3295600at2"/>
<evidence type="ECO:0000313" key="2">
    <source>
        <dbReference type="Proteomes" id="UP000094622"/>
    </source>
</evidence>
<dbReference type="AlphaFoldDB" id="A0A1E3H5W9"/>
<proteinExistence type="predicted"/>
<name>A0A1E3H5W9_9HYPH</name>
<organism evidence="1 2">
    <name type="scientific">Methylobrevis pamukkalensis</name>
    <dbReference type="NCBI Taxonomy" id="1439726"/>
    <lineage>
        <taxon>Bacteria</taxon>
        <taxon>Pseudomonadati</taxon>
        <taxon>Pseudomonadota</taxon>
        <taxon>Alphaproteobacteria</taxon>
        <taxon>Hyphomicrobiales</taxon>
        <taxon>Pleomorphomonadaceae</taxon>
        <taxon>Methylobrevis</taxon>
    </lineage>
</organism>
<sequence>MAQHDRAYSPRRPFRIVAALFAALVIALPLPALAGGLSRFSDQHLADGFMRTVFGTESGSRVRGMRVKKFEVPVRFAIDDRSGSGRADRVAAFIRSLPKSIRGLDARLAAPGEKANFTVVITDRSGYAAPSRAAIFGGHGRPLPGKCVTIMDLGRASIARSTSIIVADEGEFLFQRCMIEEILQGLGPINDDVSLAASMFNDTTRHRDMMVFDRAIVSMLYDPRIRNGMTMREAAAVLPEVIRDMRRRVR</sequence>
<evidence type="ECO:0008006" key="3">
    <source>
        <dbReference type="Google" id="ProtNLM"/>
    </source>
</evidence>
<accession>A0A1E3H5W9</accession>
<dbReference type="EMBL" id="MCRJ01000015">
    <property type="protein sequence ID" value="ODN71712.1"/>
    <property type="molecule type" value="Genomic_DNA"/>
</dbReference>
<reference evidence="1 2" key="1">
    <citation type="submission" date="2016-07" db="EMBL/GenBank/DDBJ databases">
        <title>Draft Genome Sequence of Methylobrevis pamukkalensis PK2.</title>
        <authorList>
            <person name="Vasilenko O.V."/>
            <person name="Doronina N.V."/>
            <person name="Shmareva M.N."/>
            <person name="Tarlachkov S.V."/>
            <person name="Mustakhimov I."/>
            <person name="Trotsenko Y.A."/>
        </authorList>
    </citation>
    <scope>NUCLEOTIDE SEQUENCE [LARGE SCALE GENOMIC DNA]</scope>
    <source>
        <strain evidence="1 2">PK2</strain>
    </source>
</reference>
<dbReference type="RefSeq" id="WP_083255507.1">
    <property type="nucleotide sequence ID" value="NZ_MCRJ01000015.1"/>
</dbReference>
<protein>
    <recommendedName>
        <fullName evidence="3">DUF2927 domain-containing protein</fullName>
    </recommendedName>
</protein>
<dbReference type="InterPro" id="IPR021323">
    <property type="entry name" value="DUF2927"/>
</dbReference>
<keyword evidence="2" id="KW-1185">Reference proteome</keyword>
<dbReference type="Pfam" id="PF11150">
    <property type="entry name" value="DUF2927"/>
    <property type="match status" value="1"/>
</dbReference>